<dbReference type="GO" id="GO:0016020">
    <property type="term" value="C:membrane"/>
    <property type="evidence" value="ECO:0007669"/>
    <property type="project" value="TreeGrafter"/>
</dbReference>
<evidence type="ECO:0000256" key="2">
    <source>
        <dbReference type="ARBA" id="ARBA00023002"/>
    </source>
</evidence>
<dbReference type="AlphaFoldDB" id="A0A2T5IYG7"/>
<evidence type="ECO:0000256" key="3">
    <source>
        <dbReference type="RuleBase" id="RU000363"/>
    </source>
</evidence>
<dbReference type="InterPro" id="IPR002347">
    <property type="entry name" value="SDR_fam"/>
</dbReference>
<dbReference type="SUPFAM" id="SSF51735">
    <property type="entry name" value="NAD(P)-binding Rossmann-fold domains"/>
    <property type="match status" value="1"/>
</dbReference>
<dbReference type="PANTHER" id="PTHR44196">
    <property type="entry name" value="DEHYDROGENASE/REDUCTASE SDR FAMILY MEMBER 7B"/>
    <property type="match status" value="1"/>
</dbReference>
<evidence type="ECO:0000313" key="5">
    <source>
        <dbReference type="Proteomes" id="UP000244223"/>
    </source>
</evidence>
<keyword evidence="5" id="KW-1185">Reference proteome</keyword>
<dbReference type="PRINTS" id="PR00081">
    <property type="entry name" value="GDHRDH"/>
</dbReference>
<dbReference type="PROSITE" id="PS00061">
    <property type="entry name" value="ADH_SHORT"/>
    <property type="match status" value="1"/>
</dbReference>
<name>A0A2T5IYG7_9GAMM</name>
<accession>A0A2T5IYG7</accession>
<reference evidence="4 5" key="1">
    <citation type="submission" date="2018-04" db="EMBL/GenBank/DDBJ databases">
        <title>Genomic Encyclopedia of Archaeal and Bacterial Type Strains, Phase II (KMG-II): from individual species to whole genera.</title>
        <authorList>
            <person name="Goeker M."/>
        </authorList>
    </citation>
    <scope>NUCLEOTIDE SEQUENCE [LARGE SCALE GENOMIC DNA]</scope>
    <source>
        <strain evidence="4 5">DSM 5822</strain>
    </source>
</reference>
<evidence type="ECO:0008006" key="6">
    <source>
        <dbReference type="Google" id="ProtNLM"/>
    </source>
</evidence>
<protein>
    <recommendedName>
        <fullName evidence="6">Short-subunit dehydrogenase</fullName>
    </recommendedName>
</protein>
<dbReference type="EMBL" id="QAON01000009">
    <property type="protein sequence ID" value="PTQ88987.1"/>
    <property type="molecule type" value="Genomic_DNA"/>
</dbReference>
<evidence type="ECO:0000256" key="1">
    <source>
        <dbReference type="ARBA" id="ARBA00006484"/>
    </source>
</evidence>
<organism evidence="4 5">
    <name type="scientific">Agitococcus lubricus</name>
    <dbReference type="NCBI Taxonomy" id="1077255"/>
    <lineage>
        <taxon>Bacteria</taxon>
        <taxon>Pseudomonadati</taxon>
        <taxon>Pseudomonadota</taxon>
        <taxon>Gammaproteobacteria</taxon>
        <taxon>Moraxellales</taxon>
        <taxon>Moraxellaceae</taxon>
        <taxon>Agitococcus</taxon>
    </lineage>
</organism>
<dbReference type="Pfam" id="PF00106">
    <property type="entry name" value="adh_short"/>
    <property type="match status" value="1"/>
</dbReference>
<dbReference type="PANTHER" id="PTHR44196:SF2">
    <property type="entry name" value="SHORT-CHAIN DEHYDROGENASE-RELATED"/>
    <property type="match status" value="1"/>
</dbReference>
<dbReference type="Proteomes" id="UP000244223">
    <property type="component" value="Unassembled WGS sequence"/>
</dbReference>
<dbReference type="InterPro" id="IPR020904">
    <property type="entry name" value="Sc_DH/Rdtase_CS"/>
</dbReference>
<dbReference type="PIRSF" id="PIRSF000126">
    <property type="entry name" value="11-beta-HSD1"/>
    <property type="match status" value="1"/>
</dbReference>
<comment type="similarity">
    <text evidence="1 3">Belongs to the short-chain dehydrogenases/reductases (SDR) family.</text>
</comment>
<keyword evidence="2" id="KW-0560">Oxidoreductase</keyword>
<dbReference type="PRINTS" id="PR00080">
    <property type="entry name" value="SDRFAMILY"/>
</dbReference>
<proteinExistence type="inferred from homology"/>
<dbReference type="RefSeq" id="WP_204509319.1">
    <property type="nucleotide sequence ID" value="NZ_QAON01000009.1"/>
</dbReference>
<dbReference type="GO" id="GO:0016491">
    <property type="term" value="F:oxidoreductase activity"/>
    <property type="evidence" value="ECO:0007669"/>
    <property type="project" value="UniProtKB-KW"/>
</dbReference>
<gene>
    <name evidence="4" type="ORF">C8N29_1098</name>
</gene>
<evidence type="ECO:0000313" key="4">
    <source>
        <dbReference type="EMBL" id="PTQ88987.1"/>
    </source>
</evidence>
<comment type="caution">
    <text evidence="4">The sequence shown here is derived from an EMBL/GenBank/DDBJ whole genome shotgun (WGS) entry which is preliminary data.</text>
</comment>
<sequence>MSNLATVITGASSGIGEQLAKQLASQEPQTLVLVARRAEKLNTLAEQLRQTHSIRVEVISLDLEQVGAAQQLVKAVQDLGLEIDTLINNAGFGLNDLFADMPLERIQGMMQLNMVALTELCHAVLPAMRQRKQGRIMNIASIAAFQSCPKFAAYAATKAYVLSLSEALAYEEKTNGIKVTAICPGATATAFHDVAGTNGTLLTKIMDSAEDVARSALKALNTGKPVLVTGAINKPLPFFNRLLPRQCVVWVAGKINQ</sequence>
<dbReference type="Gene3D" id="3.40.50.720">
    <property type="entry name" value="NAD(P)-binding Rossmann-like Domain"/>
    <property type="match status" value="1"/>
</dbReference>
<dbReference type="InterPro" id="IPR036291">
    <property type="entry name" value="NAD(P)-bd_dom_sf"/>
</dbReference>